<evidence type="ECO:0000313" key="3">
    <source>
        <dbReference type="Proteomes" id="UP000019487"/>
    </source>
</evidence>
<protein>
    <submittedName>
        <fullName evidence="2">Uncharacterized protein</fullName>
    </submittedName>
</protein>
<reference evidence="2 3" key="1">
    <citation type="journal article" date="2014" name="Genome Announc.">
        <title>Draft genome sequence of Sclerotinia borealis, a psychrophilic plant pathogenic fungus.</title>
        <authorList>
            <person name="Mardanov A.V."/>
            <person name="Beletsky A.V."/>
            <person name="Kadnikov V.V."/>
            <person name="Ignatov A.N."/>
            <person name="Ravin N.V."/>
        </authorList>
    </citation>
    <scope>NUCLEOTIDE SEQUENCE [LARGE SCALE GENOMIC DNA]</scope>
    <source>
        <strain evidence="3">F-4157</strain>
    </source>
</reference>
<keyword evidence="3" id="KW-1185">Reference proteome</keyword>
<dbReference type="HOGENOM" id="CLU_821734_0_0_1"/>
<evidence type="ECO:0000256" key="1">
    <source>
        <dbReference type="SAM" id="MobiDB-lite"/>
    </source>
</evidence>
<gene>
    <name evidence="2" type="ORF">SBOR_0073</name>
</gene>
<name>W9CTP0_SCLBF</name>
<accession>W9CTP0</accession>
<proteinExistence type="predicted"/>
<feature type="region of interest" description="Disordered" evidence="1">
    <location>
        <begin position="205"/>
        <end position="238"/>
    </location>
</feature>
<feature type="compositionally biased region" description="Polar residues" evidence="1">
    <location>
        <begin position="217"/>
        <end position="234"/>
    </location>
</feature>
<evidence type="ECO:0000313" key="2">
    <source>
        <dbReference type="EMBL" id="ESZ99508.1"/>
    </source>
</evidence>
<dbReference type="Proteomes" id="UP000019487">
    <property type="component" value="Unassembled WGS sequence"/>
</dbReference>
<organism evidence="2 3">
    <name type="scientific">Sclerotinia borealis (strain F-4128)</name>
    <dbReference type="NCBI Taxonomy" id="1432307"/>
    <lineage>
        <taxon>Eukaryota</taxon>
        <taxon>Fungi</taxon>
        <taxon>Dikarya</taxon>
        <taxon>Ascomycota</taxon>
        <taxon>Pezizomycotina</taxon>
        <taxon>Leotiomycetes</taxon>
        <taxon>Helotiales</taxon>
        <taxon>Sclerotiniaceae</taxon>
        <taxon>Sclerotinia</taxon>
    </lineage>
</organism>
<dbReference type="AlphaFoldDB" id="W9CTP0"/>
<sequence>MSSSRDNNSASDPRNHELNIVLYNPSIDAAYSHHEMIQVFNSVPGRMEKFCKQAPRDAETLVFLQKNMEFIQSRLDDHEKEGKNLIVTLLMWSDFCEKMGEAVRSSWKNAKNIGNIDEAEGTELDPKIDQLLRVEDIIEGSISRLGEHYEGAYEDSVYSDCVPLDSQQPSEKQTRFNIMPPKPKLHQGLESSIWAPRSLEQKEKNLRQENEWWRGPTPTNQFEISNASNKSQLPSPEHPNEKITLAFYMPTMPLIDGPPVSPFQLATTSLYSLTLIQPDQVPKVPIKHAIVHQDIITNTMETLYFLRKNIKKIASIALGTMEGSERADRLVGGVIDRG</sequence>
<comment type="caution">
    <text evidence="2">The sequence shown here is derived from an EMBL/GenBank/DDBJ whole genome shotgun (WGS) entry which is preliminary data.</text>
</comment>
<dbReference type="EMBL" id="AYSA01000004">
    <property type="protein sequence ID" value="ESZ99508.1"/>
    <property type="molecule type" value="Genomic_DNA"/>
</dbReference>